<evidence type="ECO:0000313" key="10">
    <source>
        <dbReference type="Proteomes" id="UP000055035"/>
    </source>
</evidence>
<dbReference type="EC" id="5.6.2.1" evidence="3"/>
<dbReference type="GO" id="GO:0006265">
    <property type="term" value="P:DNA topological change"/>
    <property type="evidence" value="ECO:0007669"/>
    <property type="project" value="InterPro"/>
</dbReference>
<comment type="catalytic activity">
    <reaction evidence="1">
        <text>ATP-independent breakage of single-stranded DNA, followed by passage and rejoining.</text>
        <dbReference type="EC" id="5.6.2.1"/>
    </reaction>
</comment>
<evidence type="ECO:0000259" key="8">
    <source>
        <dbReference type="Pfam" id="PF21338"/>
    </source>
</evidence>
<dbReference type="Gene3D" id="3.30.66.10">
    <property type="entry name" value="DNA topoisomerase I domain"/>
    <property type="match status" value="1"/>
</dbReference>
<evidence type="ECO:0000256" key="5">
    <source>
        <dbReference type="ARBA" id="ARBA00023125"/>
    </source>
</evidence>
<dbReference type="InterPro" id="IPR035447">
    <property type="entry name" value="DNA_topo_I_N_sf"/>
</dbReference>
<comment type="similarity">
    <text evidence="2">Belongs to the type IB topoisomerase family.</text>
</comment>
<gene>
    <name evidence="9" type="ORF">Ljor_0358</name>
</gene>
<dbReference type="Pfam" id="PF21338">
    <property type="entry name" value="Top1B_N_bact"/>
    <property type="match status" value="1"/>
</dbReference>
<proteinExistence type="inferred from homology"/>
<feature type="domain" description="DNA topoisomerase IB N-terminal" evidence="8">
    <location>
        <begin position="62"/>
        <end position="110"/>
    </location>
</feature>
<reference evidence="9 10" key="1">
    <citation type="submission" date="2015-11" db="EMBL/GenBank/DDBJ databases">
        <title>Genomic analysis of 38 Legionella species identifies large and diverse effector repertoires.</title>
        <authorList>
            <person name="Burstein D."/>
            <person name="Amaro F."/>
            <person name="Zusman T."/>
            <person name="Lifshitz Z."/>
            <person name="Cohen O."/>
            <person name="Gilbert J.A."/>
            <person name="Pupko T."/>
            <person name="Shuman H.A."/>
            <person name="Segal G."/>
        </authorList>
    </citation>
    <scope>NUCLEOTIDE SEQUENCE [LARGE SCALE GENOMIC DNA]</scope>
    <source>
        <strain evidence="9 10">BL-540</strain>
    </source>
</reference>
<dbReference type="Proteomes" id="UP000055035">
    <property type="component" value="Unassembled WGS sequence"/>
</dbReference>
<dbReference type="PATRIC" id="fig|456.5.peg.383"/>
<dbReference type="SUPFAM" id="SSF56349">
    <property type="entry name" value="DNA breaking-rejoining enzymes"/>
    <property type="match status" value="1"/>
</dbReference>
<dbReference type="EMBL" id="LNYJ01000011">
    <property type="protein sequence ID" value="KTD16052.1"/>
    <property type="molecule type" value="Genomic_DNA"/>
</dbReference>
<dbReference type="STRING" id="456.Ljor_0358"/>
<organism evidence="9 10">
    <name type="scientific">Legionella jordanis</name>
    <dbReference type="NCBI Taxonomy" id="456"/>
    <lineage>
        <taxon>Bacteria</taxon>
        <taxon>Pseudomonadati</taxon>
        <taxon>Pseudomonadota</taxon>
        <taxon>Gammaproteobacteria</taxon>
        <taxon>Legionellales</taxon>
        <taxon>Legionellaceae</taxon>
        <taxon>Legionella</taxon>
    </lineage>
</organism>
<evidence type="ECO:0000256" key="2">
    <source>
        <dbReference type="ARBA" id="ARBA00006645"/>
    </source>
</evidence>
<dbReference type="Gene3D" id="1.10.132.120">
    <property type="match status" value="1"/>
</dbReference>
<dbReference type="GO" id="GO:0003677">
    <property type="term" value="F:DNA binding"/>
    <property type="evidence" value="ECO:0007669"/>
    <property type="project" value="UniProtKB-KW"/>
</dbReference>
<dbReference type="Gene3D" id="3.90.15.10">
    <property type="entry name" value="Topoisomerase I, Chain A, domain 3"/>
    <property type="match status" value="1"/>
</dbReference>
<accession>A0A0W0V7H1</accession>
<keyword evidence="4" id="KW-0799">Topoisomerase</keyword>
<comment type="caution">
    <text evidence="9">The sequence shown here is derived from an EMBL/GenBank/DDBJ whole genome shotgun (WGS) entry which is preliminary data.</text>
</comment>
<dbReference type="InterPro" id="IPR001631">
    <property type="entry name" value="TopoI"/>
</dbReference>
<keyword evidence="6 9" id="KW-0413">Isomerase</keyword>
<feature type="domain" description="DNA topoisomerase I catalytic core eukaryotic-type" evidence="7">
    <location>
        <begin position="124"/>
        <end position="328"/>
    </location>
</feature>
<evidence type="ECO:0000259" key="7">
    <source>
        <dbReference type="Pfam" id="PF01028"/>
    </source>
</evidence>
<sequence length="388" mass="45158">MACFYKFVNSILSNGDEAFLKEALLEVSLYSAETCEKMAKAASLRYVSDSVPGISRKKNKAGFIYYYPDGRQVLEEKVLQRINALAIPPAYHDVWICPYANGHIQATARDDRNRKQYRYHSLWQECRQQQKFYMMISFGKALTAIREHVNRELRKPATLSREQIICAIIYLLDNACLRIGNSVYARENKSYGLTTLRKKHLSIEENKAMLDFEGKSSKIWHIDLKDRKIVKILKKCEEIPGYELFKYYDENGALNVVCSQEINAYLQTLTKKPFTAKDFRTWIACRETLCRLVEICLSNEPPTPKNLKSTIKEVADLLGHTTSVCQKNYIYPGMLIWWQQGRLHSWVKRNKAKIQQLDDDSLLLYWLKKACKENEDLLLKSRKKYSSA</sequence>
<dbReference type="InterPro" id="IPR014711">
    <property type="entry name" value="TopoI_cat_a-hlx-sub_euk"/>
</dbReference>
<dbReference type="GO" id="GO:0003917">
    <property type="term" value="F:DNA topoisomerase type I (single strand cut, ATP-independent) activity"/>
    <property type="evidence" value="ECO:0007669"/>
    <property type="project" value="UniProtKB-EC"/>
</dbReference>
<dbReference type="AlphaFoldDB" id="A0A0W0V7H1"/>
<evidence type="ECO:0000256" key="1">
    <source>
        <dbReference type="ARBA" id="ARBA00000213"/>
    </source>
</evidence>
<name>A0A0W0V7H1_9GAMM</name>
<keyword evidence="10" id="KW-1185">Reference proteome</keyword>
<dbReference type="Pfam" id="PF01028">
    <property type="entry name" value="Topoisom_I"/>
    <property type="match status" value="1"/>
</dbReference>
<dbReference type="InterPro" id="IPR011010">
    <property type="entry name" value="DNA_brk_join_enz"/>
</dbReference>
<dbReference type="InterPro" id="IPR049331">
    <property type="entry name" value="Top1B_N_bact"/>
</dbReference>
<evidence type="ECO:0000313" key="9">
    <source>
        <dbReference type="EMBL" id="KTD16052.1"/>
    </source>
</evidence>
<dbReference type="SUPFAM" id="SSF55869">
    <property type="entry name" value="DNA topoisomerase I domain"/>
    <property type="match status" value="1"/>
</dbReference>
<dbReference type="PRINTS" id="PR00416">
    <property type="entry name" value="EUTPISMRASEI"/>
</dbReference>
<dbReference type="InterPro" id="IPR013500">
    <property type="entry name" value="TopoI_cat_euk"/>
</dbReference>
<evidence type="ECO:0000256" key="6">
    <source>
        <dbReference type="ARBA" id="ARBA00023235"/>
    </source>
</evidence>
<evidence type="ECO:0000256" key="4">
    <source>
        <dbReference type="ARBA" id="ARBA00023029"/>
    </source>
</evidence>
<keyword evidence="5" id="KW-0238">DNA-binding</keyword>
<protein>
    <recommendedName>
        <fullName evidence="3">DNA topoisomerase</fullName>
        <ecNumber evidence="3">5.6.2.1</ecNumber>
    </recommendedName>
</protein>
<dbReference type="PROSITE" id="PS52038">
    <property type="entry name" value="TOPO_IB_2"/>
    <property type="match status" value="1"/>
</dbReference>
<evidence type="ECO:0000256" key="3">
    <source>
        <dbReference type="ARBA" id="ARBA00012891"/>
    </source>
</evidence>